<evidence type="ECO:0000256" key="1">
    <source>
        <dbReference type="ARBA" id="ARBA00004613"/>
    </source>
</evidence>
<name>A0A2T7NFB5_POMCA</name>
<feature type="region of interest" description="Disordered" evidence="5">
    <location>
        <begin position="124"/>
        <end position="153"/>
    </location>
</feature>
<dbReference type="GO" id="GO:0030198">
    <property type="term" value="P:extracellular matrix organization"/>
    <property type="evidence" value="ECO:0007669"/>
    <property type="project" value="TreeGrafter"/>
</dbReference>
<sequence length="385" mass="42544">MQPLPEDLQTVLLSDTNIHLNLGPVKEGGATDLTLSNSTSVSQENNEIGLIQNDHANADPSPANPSDGEEKTQRDQRNRSQSKSKPEKDKTEVEGVNKAESIQGAGNEGLGHVKAEEMLNGLLNPVEGGAEEGNSVNARQRLGAGRRTRGRGSGRVGKRIFGVRCVSMVRRRVETVLEPLWRWRADQTVSCLRVSTGARMDSDFCSIMGKPNAIQECSPHNCSDWEVTEWSQCSALCGYATRVRNVTCPEKDLCDPRVKPQEVDICQLEPCTAWVTGGWSKCSKTCDGGSQERLVQCVNMTSQQASMECDEKVKPEERQGCNMDECPKLDNAFSVTCESNEMSFKVCRMLRKLGLCQKDYVQAKCCRTCADHSRQAPEIRKASRR</sequence>
<evidence type="ECO:0000313" key="8">
    <source>
        <dbReference type="Proteomes" id="UP000245119"/>
    </source>
</evidence>
<protein>
    <recommendedName>
        <fullName evidence="6">PLAC domain-containing protein</fullName>
    </recommendedName>
</protein>
<keyword evidence="4" id="KW-0677">Repeat</keyword>
<dbReference type="InterPro" id="IPR000884">
    <property type="entry name" value="TSP1_rpt"/>
</dbReference>
<evidence type="ECO:0000259" key="6">
    <source>
        <dbReference type="PROSITE" id="PS50900"/>
    </source>
</evidence>
<dbReference type="Proteomes" id="UP000245119">
    <property type="component" value="Linkage Group LG13"/>
</dbReference>
<dbReference type="PANTHER" id="PTHR13723">
    <property type="entry name" value="ADAMTS A DISINTEGRIN AND METALLOPROTEASE WITH THROMBOSPONDIN MOTIFS PROTEASE"/>
    <property type="match status" value="1"/>
</dbReference>
<feature type="domain" description="PLAC" evidence="6">
    <location>
        <begin position="333"/>
        <end position="373"/>
    </location>
</feature>
<dbReference type="EMBL" id="PZQS01000013">
    <property type="protein sequence ID" value="PVD19868.1"/>
    <property type="molecule type" value="Genomic_DNA"/>
</dbReference>
<dbReference type="PROSITE" id="PS50092">
    <property type="entry name" value="TSP1"/>
    <property type="match status" value="2"/>
</dbReference>
<gene>
    <name evidence="7" type="ORF">C0Q70_20361</name>
</gene>
<dbReference type="SUPFAM" id="SSF82895">
    <property type="entry name" value="TSP-1 type 1 repeat"/>
    <property type="match status" value="2"/>
</dbReference>
<evidence type="ECO:0000313" key="7">
    <source>
        <dbReference type="EMBL" id="PVD19868.1"/>
    </source>
</evidence>
<organism evidence="7 8">
    <name type="scientific">Pomacea canaliculata</name>
    <name type="common">Golden apple snail</name>
    <dbReference type="NCBI Taxonomy" id="400727"/>
    <lineage>
        <taxon>Eukaryota</taxon>
        <taxon>Metazoa</taxon>
        <taxon>Spiralia</taxon>
        <taxon>Lophotrochozoa</taxon>
        <taxon>Mollusca</taxon>
        <taxon>Gastropoda</taxon>
        <taxon>Caenogastropoda</taxon>
        <taxon>Architaenioglossa</taxon>
        <taxon>Ampullarioidea</taxon>
        <taxon>Ampullariidae</taxon>
        <taxon>Pomacea</taxon>
    </lineage>
</organism>
<dbReference type="GO" id="GO:0004222">
    <property type="term" value="F:metalloendopeptidase activity"/>
    <property type="evidence" value="ECO:0007669"/>
    <property type="project" value="TreeGrafter"/>
</dbReference>
<dbReference type="Gene3D" id="2.20.100.10">
    <property type="entry name" value="Thrombospondin type-1 (TSP1) repeat"/>
    <property type="match status" value="2"/>
</dbReference>
<dbReference type="AlphaFoldDB" id="A0A2T7NFB5"/>
<feature type="region of interest" description="Disordered" evidence="5">
    <location>
        <begin position="53"/>
        <end position="107"/>
    </location>
</feature>
<dbReference type="FunFam" id="2.20.100.10:FF:000005">
    <property type="entry name" value="ADAM metallopeptidase with thrombospondin type 1 motif 9"/>
    <property type="match status" value="1"/>
</dbReference>
<proteinExistence type="predicted"/>
<dbReference type="OrthoDB" id="10035764at2759"/>
<dbReference type="InterPro" id="IPR010909">
    <property type="entry name" value="PLAC"/>
</dbReference>
<dbReference type="InterPro" id="IPR050439">
    <property type="entry name" value="ADAMTS_ADAMTS-like"/>
</dbReference>
<reference evidence="7 8" key="1">
    <citation type="submission" date="2018-04" db="EMBL/GenBank/DDBJ databases">
        <title>The genome of golden apple snail Pomacea canaliculata provides insight into stress tolerance and invasive adaptation.</title>
        <authorList>
            <person name="Liu C."/>
            <person name="Liu B."/>
            <person name="Ren Y."/>
            <person name="Zhang Y."/>
            <person name="Wang H."/>
            <person name="Li S."/>
            <person name="Jiang F."/>
            <person name="Yin L."/>
            <person name="Zhang G."/>
            <person name="Qian W."/>
            <person name="Fan W."/>
        </authorList>
    </citation>
    <scope>NUCLEOTIDE SEQUENCE [LARGE SCALE GENOMIC DNA]</scope>
    <source>
        <strain evidence="7">SZHN2017</strain>
        <tissue evidence="7">Muscle</tissue>
    </source>
</reference>
<feature type="compositionally biased region" description="Basic residues" evidence="5">
    <location>
        <begin position="144"/>
        <end position="153"/>
    </location>
</feature>
<dbReference type="PROSITE" id="PS50900">
    <property type="entry name" value="PLAC"/>
    <property type="match status" value="1"/>
</dbReference>
<dbReference type="GO" id="GO:0031012">
    <property type="term" value="C:extracellular matrix"/>
    <property type="evidence" value="ECO:0007669"/>
    <property type="project" value="TreeGrafter"/>
</dbReference>
<dbReference type="GO" id="GO:0005576">
    <property type="term" value="C:extracellular region"/>
    <property type="evidence" value="ECO:0007669"/>
    <property type="project" value="UniProtKB-SubCell"/>
</dbReference>
<keyword evidence="2" id="KW-0964">Secreted</keyword>
<evidence type="ECO:0000256" key="5">
    <source>
        <dbReference type="SAM" id="MobiDB-lite"/>
    </source>
</evidence>
<dbReference type="PANTHER" id="PTHR13723:SF281">
    <property type="entry name" value="PAPILIN"/>
    <property type="match status" value="1"/>
</dbReference>
<evidence type="ECO:0000256" key="4">
    <source>
        <dbReference type="ARBA" id="ARBA00022737"/>
    </source>
</evidence>
<feature type="compositionally biased region" description="Basic and acidic residues" evidence="5">
    <location>
        <begin position="68"/>
        <end position="97"/>
    </location>
</feature>
<dbReference type="Pfam" id="PF19030">
    <property type="entry name" value="TSP1_ADAMTS"/>
    <property type="match status" value="2"/>
</dbReference>
<dbReference type="GO" id="GO:0006508">
    <property type="term" value="P:proteolysis"/>
    <property type="evidence" value="ECO:0007669"/>
    <property type="project" value="TreeGrafter"/>
</dbReference>
<evidence type="ECO:0000256" key="2">
    <source>
        <dbReference type="ARBA" id="ARBA00022525"/>
    </source>
</evidence>
<keyword evidence="8" id="KW-1185">Reference proteome</keyword>
<dbReference type="SMART" id="SM00209">
    <property type="entry name" value="TSP1"/>
    <property type="match status" value="2"/>
</dbReference>
<comment type="subcellular location">
    <subcellularLocation>
        <location evidence="1">Secreted</location>
    </subcellularLocation>
</comment>
<accession>A0A2T7NFB5</accession>
<comment type="caution">
    <text evidence="7">The sequence shown here is derived from an EMBL/GenBank/DDBJ whole genome shotgun (WGS) entry which is preliminary data.</text>
</comment>
<evidence type="ECO:0000256" key="3">
    <source>
        <dbReference type="ARBA" id="ARBA00022729"/>
    </source>
</evidence>
<dbReference type="InterPro" id="IPR036383">
    <property type="entry name" value="TSP1_rpt_sf"/>
</dbReference>
<keyword evidence="3" id="KW-0732">Signal</keyword>